<proteinExistence type="predicted"/>
<protein>
    <submittedName>
        <fullName evidence="1">Uncharacterized protein</fullName>
    </submittedName>
</protein>
<dbReference type="EMBL" id="SNRY01009860">
    <property type="protein sequence ID" value="KAA6306497.1"/>
    <property type="molecule type" value="Genomic_DNA"/>
</dbReference>
<accession>A0A5J4PAL3</accession>
<gene>
    <name evidence="1" type="ORF">EZS27_041845</name>
</gene>
<comment type="caution">
    <text evidence="1">The sequence shown here is derived from an EMBL/GenBank/DDBJ whole genome shotgun (WGS) entry which is preliminary data.</text>
</comment>
<evidence type="ECO:0000313" key="1">
    <source>
        <dbReference type="EMBL" id="KAA6306497.1"/>
    </source>
</evidence>
<organism evidence="1">
    <name type="scientific">termite gut metagenome</name>
    <dbReference type="NCBI Taxonomy" id="433724"/>
    <lineage>
        <taxon>unclassified sequences</taxon>
        <taxon>metagenomes</taxon>
        <taxon>organismal metagenomes</taxon>
    </lineage>
</organism>
<name>A0A5J4PAL3_9ZZZZ</name>
<reference evidence="1" key="1">
    <citation type="submission" date="2019-03" db="EMBL/GenBank/DDBJ databases">
        <title>Single cell metagenomics reveals metabolic interactions within the superorganism composed of flagellate Streblomastix strix and complex community of Bacteroidetes bacteria on its surface.</title>
        <authorList>
            <person name="Treitli S.C."/>
            <person name="Kolisko M."/>
            <person name="Husnik F."/>
            <person name="Keeling P."/>
            <person name="Hampl V."/>
        </authorList>
    </citation>
    <scope>NUCLEOTIDE SEQUENCE</scope>
    <source>
        <strain evidence="1">STM</strain>
    </source>
</reference>
<feature type="non-terminal residue" evidence="1">
    <location>
        <position position="23"/>
    </location>
</feature>
<sequence length="23" mass="2752">MKYFKVFPHMKTEELLGVLNAQK</sequence>
<dbReference type="AlphaFoldDB" id="A0A5J4PAL3"/>